<dbReference type="Proteomes" id="UP000683575">
    <property type="component" value="Chromosome"/>
</dbReference>
<feature type="binding site" evidence="8">
    <location>
        <position position="133"/>
    </location>
    <ligand>
        <name>Mg(2+)</name>
        <dbReference type="ChEBI" id="CHEBI:18420"/>
        <label>2</label>
    </ligand>
</feature>
<evidence type="ECO:0000256" key="5">
    <source>
        <dbReference type="ARBA" id="ARBA00022759"/>
    </source>
</evidence>
<evidence type="ECO:0000259" key="10">
    <source>
        <dbReference type="PROSITE" id="PS50879"/>
    </source>
</evidence>
<feature type="binding site" evidence="8">
    <location>
        <position position="11"/>
    </location>
    <ligand>
        <name>Mg(2+)</name>
        <dbReference type="ChEBI" id="CHEBI:18420"/>
        <label>2</label>
    </ligand>
</feature>
<feature type="region of interest" description="Disordered" evidence="9">
    <location>
        <begin position="144"/>
        <end position="177"/>
    </location>
</feature>
<dbReference type="EMBL" id="CP077062">
    <property type="protein sequence ID" value="QWZ08828.1"/>
    <property type="molecule type" value="Genomic_DNA"/>
</dbReference>
<evidence type="ECO:0000256" key="9">
    <source>
        <dbReference type="SAM" id="MobiDB-lite"/>
    </source>
</evidence>
<gene>
    <name evidence="8" type="primary">rnhA</name>
    <name evidence="11" type="ORF">KRR39_02955</name>
</gene>
<dbReference type="CDD" id="cd09278">
    <property type="entry name" value="RNase_HI_prokaryote_like"/>
    <property type="match status" value="1"/>
</dbReference>
<keyword evidence="5 8" id="KW-0255">Endonuclease</keyword>
<evidence type="ECO:0000256" key="6">
    <source>
        <dbReference type="ARBA" id="ARBA00022801"/>
    </source>
</evidence>
<keyword evidence="3 8" id="KW-0540">Nuclease</keyword>
<dbReference type="KEGG" id="nps:KRR39_02955"/>
<dbReference type="HAMAP" id="MF_00042">
    <property type="entry name" value="RNase_H"/>
    <property type="match status" value="1"/>
</dbReference>
<dbReference type="InterPro" id="IPR022892">
    <property type="entry name" value="RNaseHI"/>
</dbReference>
<keyword evidence="12" id="KW-1185">Reference proteome</keyword>
<evidence type="ECO:0000256" key="4">
    <source>
        <dbReference type="ARBA" id="ARBA00022723"/>
    </source>
</evidence>
<dbReference type="GO" id="GO:0000287">
    <property type="term" value="F:magnesium ion binding"/>
    <property type="evidence" value="ECO:0007669"/>
    <property type="project" value="UniProtKB-UniRule"/>
</dbReference>
<dbReference type="PANTHER" id="PTHR10642:SF26">
    <property type="entry name" value="RIBONUCLEASE H1"/>
    <property type="match status" value="1"/>
</dbReference>
<dbReference type="PROSITE" id="PS50879">
    <property type="entry name" value="RNASE_H_1"/>
    <property type="match status" value="1"/>
</dbReference>
<comment type="cofactor">
    <cofactor evidence="8">
        <name>Mg(2+)</name>
        <dbReference type="ChEBI" id="CHEBI:18420"/>
    </cofactor>
    <text evidence="8">Binds 1 Mg(2+) ion per subunit. May bind a second metal ion at a regulatory site, or after substrate binding.</text>
</comment>
<dbReference type="InterPro" id="IPR002156">
    <property type="entry name" value="RNaseH_domain"/>
</dbReference>
<keyword evidence="4 8" id="KW-0479">Metal-binding</keyword>
<dbReference type="EC" id="3.1.26.4" evidence="2 8"/>
<accession>A0A975Y0T9</accession>
<dbReference type="PANTHER" id="PTHR10642">
    <property type="entry name" value="RIBONUCLEASE H1"/>
    <property type="match status" value="1"/>
</dbReference>
<feature type="binding site" evidence="8">
    <location>
        <position position="11"/>
    </location>
    <ligand>
        <name>Mg(2+)</name>
        <dbReference type="ChEBI" id="CHEBI:18420"/>
        <label>1</label>
    </ligand>
</feature>
<keyword evidence="8" id="KW-0963">Cytoplasm</keyword>
<feature type="binding site" evidence="8">
    <location>
        <position position="46"/>
    </location>
    <ligand>
        <name>Mg(2+)</name>
        <dbReference type="ChEBI" id="CHEBI:18420"/>
        <label>1</label>
    </ligand>
</feature>
<protein>
    <recommendedName>
        <fullName evidence="2 8">Ribonuclease H</fullName>
        <shortName evidence="8">RNase H</shortName>
        <ecNumber evidence="2 8">3.1.26.4</ecNumber>
    </recommendedName>
</protein>
<dbReference type="GO" id="GO:0005737">
    <property type="term" value="C:cytoplasm"/>
    <property type="evidence" value="ECO:0007669"/>
    <property type="project" value="UniProtKB-SubCell"/>
</dbReference>
<keyword evidence="6 8" id="KW-0378">Hydrolase</keyword>
<feature type="compositionally biased region" description="Basic and acidic residues" evidence="9">
    <location>
        <begin position="161"/>
        <end position="170"/>
    </location>
</feature>
<dbReference type="GO" id="GO:0003676">
    <property type="term" value="F:nucleic acid binding"/>
    <property type="evidence" value="ECO:0007669"/>
    <property type="project" value="InterPro"/>
</dbReference>
<evidence type="ECO:0000313" key="11">
    <source>
        <dbReference type="EMBL" id="QWZ08828.1"/>
    </source>
</evidence>
<evidence type="ECO:0000313" key="12">
    <source>
        <dbReference type="Proteomes" id="UP000683575"/>
    </source>
</evidence>
<comment type="subunit">
    <text evidence="8">Monomer.</text>
</comment>
<proteinExistence type="inferred from homology"/>
<evidence type="ECO:0000256" key="2">
    <source>
        <dbReference type="ARBA" id="ARBA00012180"/>
    </source>
</evidence>
<dbReference type="GO" id="GO:0043137">
    <property type="term" value="P:DNA replication, removal of RNA primer"/>
    <property type="evidence" value="ECO:0007669"/>
    <property type="project" value="TreeGrafter"/>
</dbReference>
<organism evidence="11 12">
    <name type="scientific">Nocardioides panacis</name>
    <dbReference type="NCBI Taxonomy" id="2849501"/>
    <lineage>
        <taxon>Bacteria</taxon>
        <taxon>Bacillati</taxon>
        <taxon>Actinomycetota</taxon>
        <taxon>Actinomycetes</taxon>
        <taxon>Propionibacteriales</taxon>
        <taxon>Nocardioidaceae</taxon>
        <taxon>Nocardioides</taxon>
    </lineage>
</organism>
<feature type="domain" description="RNase H type-1" evidence="10">
    <location>
        <begin position="2"/>
        <end position="141"/>
    </location>
</feature>
<comment type="catalytic activity">
    <reaction evidence="1 8">
        <text>Endonucleolytic cleavage to 5'-phosphomonoester.</text>
        <dbReference type="EC" id="3.1.26.4"/>
    </reaction>
</comment>
<evidence type="ECO:0000256" key="1">
    <source>
        <dbReference type="ARBA" id="ARBA00000077"/>
    </source>
</evidence>
<feature type="binding site" evidence="8">
    <location>
        <position position="69"/>
    </location>
    <ligand>
        <name>Mg(2+)</name>
        <dbReference type="ChEBI" id="CHEBI:18420"/>
        <label>1</label>
    </ligand>
</feature>
<dbReference type="GO" id="GO:0004523">
    <property type="term" value="F:RNA-DNA hybrid ribonuclease activity"/>
    <property type="evidence" value="ECO:0007669"/>
    <property type="project" value="UniProtKB-UniRule"/>
</dbReference>
<keyword evidence="7 8" id="KW-0460">Magnesium</keyword>
<evidence type="ECO:0000256" key="8">
    <source>
        <dbReference type="HAMAP-Rule" id="MF_00042"/>
    </source>
</evidence>
<evidence type="ECO:0000256" key="3">
    <source>
        <dbReference type="ARBA" id="ARBA00022722"/>
    </source>
</evidence>
<evidence type="ECO:0000256" key="7">
    <source>
        <dbReference type="ARBA" id="ARBA00022842"/>
    </source>
</evidence>
<name>A0A975Y0T9_9ACTN</name>
<dbReference type="AlphaFoldDB" id="A0A975Y0T9"/>
<sequence length="177" mass="18772">MPRVTIIAAADGSALGNPGPAGWGWYVDDACWAVGGWAHGTNNKAELTAVLDLLQQTAHLADDLLVYCDSTYVINSVTKWMAGWKRRGWKKGDGKAVLNVEIMQALDAAMVGRTVEFAWVKGHSGHELNEAADRLANGAAAAWKTGVAPSPGPGFAGSAVRHPDPPRPVEDEPDLFS</sequence>
<comment type="function">
    <text evidence="8">Endonuclease that specifically degrades the RNA of RNA-DNA hybrids.</text>
</comment>
<comment type="similarity">
    <text evidence="8">Belongs to the RNase H family.</text>
</comment>
<reference evidence="11" key="1">
    <citation type="submission" date="2021-06" db="EMBL/GenBank/DDBJ databases">
        <title>Complete genome sequence of Nocardioides sp. G188.</title>
        <authorList>
            <person name="Im W.-T."/>
        </authorList>
    </citation>
    <scope>NUCLEOTIDE SEQUENCE</scope>
    <source>
        <strain evidence="11">G188</strain>
    </source>
</reference>
<comment type="subcellular location">
    <subcellularLocation>
        <location evidence="8">Cytoplasm</location>
    </subcellularLocation>
</comment>
<dbReference type="Pfam" id="PF00075">
    <property type="entry name" value="RNase_H"/>
    <property type="match status" value="1"/>
</dbReference>
<dbReference type="InterPro" id="IPR050092">
    <property type="entry name" value="RNase_H"/>
</dbReference>